<accession>A0ACC0WMR3</accession>
<evidence type="ECO:0000313" key="2">
    <source>
        <dbReference type="Proteomes" id="UP001163321"/>
    </source>
</evidence>
<keyword evidence="2" id="KW-1185">Reference proteome</keyword>
<name>A0ACC0WMR3_9STRA</name>
<gene>
    <name evidence="1" type="ORF">PsorP6_015500</name>
</gene>
<organism evidence="1 2">
    <name type="scientific">Peronosclerospora sorghi</name>
    <dbReference type="NCBI Taxonomy" id="230839"/>
    <lineage>
        <taxon>Eukaryota</taxon>
        <taxon>Sar</taxon>
        <taxon>Stramenopiles</taxon>
        <taxon>Oomycota</taxon>
        <taxon>Peronosporomycetes</taxon>
        <taxon>Peronosporales</taxon>
        <taxon>Peronosporaceae</taxon>
        <taxon>Peronosclerospora</taxon>
    </lineage>
</organism>
<reference evidence="1 2" key="1">
    <citation type="journal article" date="2022" name="bioRxiv">
        <title>The genome of the oomycete Peronosclerospora sorghi, a cosmopolitan pathogen of maize and sorghum, is inflated with dispersed pseudogenes.</title>
        <authorList>
            <person name="Fletcher K."/>
            <person name="Martin F."/>
            <person name="Isakeit T."/>
            <person name="Cavanaugh K."/>
            <person name="Magill C."/>
            <person name="Michelmore R."/>
        </authorList>
    </citation>
    <scope>NUCLEOTIDE SEQUENCE [LARGE SCALE GENOMIC DNA]</scope>
    <source>
        <strain evidence="1">P6</strain>
    </source>
</reference>
<comment type="caution">
    <text evidence="1">The sequence shown here is derived from an EMBL/GenBank/DDBJ whole genome shotgun (WGS) entry which is preliminary data.</text>
</comment>
<dbReference type="EMBL" id="CM047589">
    <property type="protein sequence ID" value="KAI9919965.1"/>
    <property type="molecule type" value="Genomic_DNA"/>
</dbReference>
<sequence length="107" mass="12061">MYNAGKAEDTLAKSAKDLRLQFLKFARHPKPTGDADCTDHICLAKGLRWTIENETICGDLDAERDTEDVDFAGCRDLQLNIETEDQGTDYADVDSRRIIRRTSGDRP</sequence>
<dbReference type="Proteomes" id="UP001163321">
    <property type="component" value="Chromosome 10"/>
</dbReference>
<proteinExistence type="predicted"/>
<protein>
    <submittedName>
        <fullName evidence="1">Uncharacterized protein</fullName>
    </submittedName>
</protein>
<evidence type="ECO:0000313" key="1">
    <source>
        <dbReference type="EMBL" id="KAI9919965.1"/>
    </source>
</evidence>